<dbReference type="PRINTS" id="PR01217">
    <property type="entry name" value="PRICHEXTENSN"/>
</dbReference>
<feature type="compositionally biased region" description="Pro residues" evidence="1">
    <location>
        <begin position="387"/>
        <end position="419"/>
    </location>
</feature>
<accession>A0A3R7MPU8</accession>
<organism evidence="2 3">
    <name type="scientific">Penaeus vannamei</name>
    <name type="common">Whiteleg shrimp</name>
    <name type="synonym">Litopenaeus vannamei</name>
    <dbReference type="NCBI Taxonomy" id="6689"/>
    <lineage>
        <taxon>Eukaryota</taxon>
        <taxon>Metazoa</taxon>
        <taxon>Ecdysozoa</taxon>
        <taxon>Arthropoda</taxon>
        <taxon>Crustacea</taxon>
        <taxon>Multicrustacea</taxon>
        <taxon>Malacostraca</taxon>
        <taxon>Eumalacostraca</taxon>
        <taxon>Eucarida</taxon>
        <taxon>Decapoda</taxon>
        <taxon>Dendrobranchiata</taxon>
        <taxon>Penaeoidea</taxon>
        <taxon>Penaeidae</taxon>
        <taxon>Penaeus</taxon>
    </lineage>
</organism>
<evidence type="ECO:0000313" key="3">
    <source>
        <dbReference type="Proteomes" id="UP000283509"/>
    </source>
</evidence>
<protein>
    <submittedName>
        <fullName evidence="2">Uncharacterized protein</fullName>
    </submittedName>
</protein>
<dbReference type="Proteomes" id="UP000283509">
    <property type="component" value="Unassembled WGS sequence"/>
</dbReference>
<feature type="compositionally biased region" description="Pro residues" evidence="1">
    <location>
        <begin position="342"/>
        <end position="351"/>
    </location>
</feature>
<reference evidence="2 3" key="2">
    <citation type="submission" date="2019-01" db="EMBL/GenBank/DDBJ databases">
        <title>The decoding of complex shrimp genome reveals the adaptation for benthos swimmer, frequently molting mechanism and breeding impact on genome.</title>
        <authorList>
            <person name="Sun Y."/>
            <person name="Gao Y."/>
            <person name="Yu Y."/>
        </authorList>
    </citation>
    <scope>NUCLEOTIDE SEQUENCE [LARGE SCALE GENOMIC DNA]</scope>
    <source>
        <tissue evidence="2">Muscle</tissue>
    </source>
</reference>
<feature type="region of interest" description="Disordered" evidence="1">
    <location>
        <begin position="54"/>
        <end position="73"/>
    </location>
</feature>
<evidence type="ECO:0000313" key="2">
    <source>
        <dbReference type="EMBL" id="ROT67003.1"/>
    </source>
</evidence>
<dbReference type="EMBL" id="QCYY01002867">
    <property type="protein sequence ID" value="ROT67003.1"/>
    <property type="molecule type" value="Genomic_DNA"/>
</dbReference>
<evidence type="ECO:0000256" key="1">
    <source>
        <dbReference type="SAM" id="MobiDB-lite"/>
    </source>
</evidence>
<sequence length="434" mass="46447">MLKCFLSTVDVSTVQVVKNHRFGPFLLMYHLGVVVSASLGEPQPTAQVQIAAFRPPPSRQRPGKGGSFTKTECPRWRGHARASTGTSKALATGFGDNHSLVTAVSMATPHPPSPSSTTSSFFLSLPITFLQCLARPTFSLLSLSFLLSLLPPYSLSHSPFPTPSFPFSLNLTFHLALPPSPPSSASTTTFFLSLHSFLSCLLPPRSPSSLSSITTSSFLLPSSPCTTPIFSLLFHSSSSPLSIRPSFPSIYDTILLNLPHHFFLSLLHTHSFSLLHPSPPLFFAPHPPSAPFAVSSSPSSTPYSFLSLLALSFFLSLRHSYFFALHHTLLPPLPSTTSTFSSPPPPPPPTTTTPSSFSFLPPSTTPPPSSPSTTSSSFFSSTTTTLPPSPPPPHPPPSSSPPPAPPSFPPPPPPPPPSPTRNRNSAFRTRQTDF</sequence>
<feature type="compositionally biased region" description="Low complexity" evidence="1">
    <location>
        <begin position="352"/>
        <end position="362"/>
    </location>
</feature>
<name>A0A3R7MPU8_PENVA</name>
<keyword evidence="3" id="KW-1185">Reference proteome</keyword>
<feature type="compositionally biased region" description="Low complexity" evidence="1">
    <location>
        <begin position="371"/>
        <end position="386"/>
    </location>
</feature>
<feature type="region of interest" description="Disordered" evidence="1">
    <location>
        <begin position="335"/>
        <end position="434"/>
    </location>
</feature>
<reference evidence="2 3" key="1">
    <citation type="submission" date="2018-04" db="EMBL/GenBank/DDBJ databases">
        <authorList>
            <person name="Zhang X."/>
            <person name="Yuan J."/>
            <person name="Li F."/>
            <person name="Xiang J."/>
        </authorList>
    </citation>
    <scope>NUCLEOTIDE SEQUENCE [LARGE SCALE GENOMIC DNA]</scope>
    <source>
        <tissue evidence="2">Muscle</tissue>
    </source>
</reference>
<comment type="caution">
    <text evidence="2">The sequence shown here is derived from an EMBL/GenBank/DDBJ whole genome shotgun (WGS) entry which is preliminary data.</text>
</comment>
<dbReference type="AlphaFoldDB" id="A0A3R7MPU8"/>
<feature type="compositionally biased region" description="Polar residues" evidence="1">
    <location>
        <begin position="421"/>
        <end position="434"/>
    </location>
</feature>
<proteinExistence type="predicted"/>
<gene>
    <name evidence="2" type="ORF">C7M84_014930</name>
</gene>